<evidence type="ECO:0000256" key="8">
    <source>
        <dbReference type="PIRNR" id="PIRNR006630"/>
    </source>
</evidence>
<evidence type="ECO:0000256" key="3">
    <source>
        <dbReference type="ARBA" id="ARBA00022598"/>
    </source>
</evidence>
<feature type="domain" description="CN hydrolase" evidence="11">
    <location>
        <begin position="15"/>
        <end position="255"/>
    </location>
</feature>
<evidence type="ECO:0000313" key="12">
    <source>
        <dbReference type="EMBL" id="SEH14520.1"/>
    </source>
</evidence>
<keyword evidence="4 7" id="KW-0547">Nucleotide-binding</keyword>
<keyword evidence="5 7" id="KW-0067">ATP-binding</keyword>
<comment type="caution">
    <text evidence="7">Lacks conserved residue(s) required for the propagation of feature annotation.</text>
</comment>
<dbReference type="Proteomes" id="UP000222056">
    <property type="component" value="Unassembled WGS sequence"/>
</dbReference>
<accession>A0A1H6FW45</accession>
<dbReference type="InterPro" id="IPR003694">
    <property type="entry name" value="NAD_synthase"/>
</dbReference>
<dbReference type="InterPro" id="IPR003010">
    <property type="entry name" value="C-N_Hydrolase"/>
</dbReference>
<evidence type="ECO:0000256" key="7">
    <source>
        <dbReference type="HAMAP-Rule" id="MF_02090"/>
    </source>
</evidence>
<keyword evidence="6 7" id="KW-0520">NAD</keyword>
<organism evidence="12 13">
    <name type="scientific">Thermoleophilum album</name>
    <dbReference type="NCBI Taxonomy" id="29539"/>
    <lineage>
        <taxon>Bacteria</taxon>
        <taxon>Bacillati</taxon>
        <taxon>Actinomycetota</taxon>
        <taxon>Thermoleophilia</taxon>
        <taxon>Thermoleophilales</taxon>
        <taxon>Thermoleophilaceae</taxon>
        <taxon>Thermoleophilum</taxon>
    </lineage>
</organism>
<feature type="active site" description="Nucleophile; for glutaminase activity" evidence="7">
    <location>
        <position position="158"/>
    </location>
</feature>
<feature type="binding site" evidence="7">
    <location>
        <position position="597"/>
    </location>
    <ligand>
        <name>deamido-NAD(+)</name>
        <dbReference type="ChEBI" id="CHEBI:58437"/>
        <note>ligand shared between two neighboring subunits</note>
    </ligand>
</feature>
<dbReference type="EC" id="6.3.5.1" evidence="7 8"/>
<name>A0A1H6FW45_THEAL</name>
<proteinExistence type="inferred from homology"/>
<feature type="binding site" evidence="7">
    <location>
        <position position="476"/>
    </location>
    <ligand>
        <name>ATP</name>
        <dbReference type="ChEBI" id="CHEBI:30616"/>
    </ligand>
</feature>
<dbReference type="SUPFAM" id="SSF56317">
    <property type="entry name" value="Carbon-nitrogen hydrolase"/>
    <property type="match status" value="1"/>
</dbReference>
<evidence type="ECO:0000259" key="11">
    <source>
        <dbReference type="PROSITE" id="PS50263"/>
    </source>
</evidence>
<dbReference type="HAMAP" id="MF_02090">
    <property type="entry name" value="NadE_glutamine_dep"/>
    <property type="match status" value="1"/>
</dbReference>
<dbReference type="Pfam" id="PF02540">
    <property type="entry name" value="NAD_synthase"/>
    <property type="match status" value="1"/>
</dbReference>
<evidence type="ECO:0000256" key="5">
    <source>
        <dbReference type="ARBA" id="ARBA00022840"/>
    </source>
</evidence>
<sequence length="647" mass="70404">MRPAARATGLDNRRVRLALAQFDAVVGDLTGNRERIVALARDAAGAGAELVVYPELALTGYPPEDLLLKTHFLERAAAELERLACELPQTLTALVGAPLLADDVYNTAAVIAGGRVIAAHRKIHLPNYGVFDERRYFRPGTRPLIVELPAATLGITVCEDIWIPDGPHVDQVLAGAEVVVNLSASPYHRGKGHDRERMLRQRAADMVAYVVFCNLVGGQDELVFDGHSLVCDHRGGVVARAAQFHEELLLVDVDPAAVRAQRLRDPRHRSAAAPLMDVARQVSVERVTAAPHRSISSSTRSSGSDSDTDRSGSSSGGGSGARDRSEPAAKGPTGRCAELLGTDEEIYRALALGLRDYVEKNRFAKVLIGLSGGIDSALTAVIAADALGCERVELLTMPSPYSSEGTRRDAHELAQRIGARLREIPITPAMDAFSAMLRPAFEGRPPDVTEENVQARIRGTLLMALSNKFGWLVLTTGNKSELSVGYATLYGDMAGGFSVLKDVFKTTVYRLARWRNELAVARGERPPIPESVIERPPSAELRPGQRDEDSLPPYELLDRILEGYVERDEDAAELIAAGLPAETVERVIELVDRAEYKRRQAPPGVRVSVRAFGRDRRLPITNRYRPTPVESRREPPPAADRAAARQA</sequence>
<gene>
    <name evidence="7" type="primary">nadE</name>
    <name evidence="12" type="ORF">SAMN02745716_1658</name>
</gene>
<dbReference type="Pfam" id="PF00795">
    <property type="entry name" value="CN_hydrolase"/>
    <property type="match status" value="1"/>
</dbReference>
<evidence type="ECO:0000256" key="10">
    <source>
        <dbReference type="SAM" id="MobiDB-lite"/>
    </source>
</evidence>
<dbReference type="Gene3D" id="3.60.110.10">
    <property type="entry name" value="Carbon-nitrogen hydrolase"/>
    <property type="match status" value="1"/>
</dbReference>
<feature type="active site" description="For glutaminase activity" evidence="7">
    <location>
        <position position="122"/>
    </location>
</feature>
<dbReference type="EMBL" id="FNWJ01000002">
    <property type="protein sequence ID" value="SEH14520.1"/>
    <property type="molecule type" value="Genomic_DNA"/>
</dbReference>
<feature type="binding site" evidence="7">
    <location>
        <position position="191"/>
    </location>
    <ligand>
        <name>L-glutamine</name>
        <dbReference type="ChEBI" id="CHEBI:58359"/>
    </ligand>
</feature>
<dbReference type="GO" id="GO:0005737">
    <property type="term" value="C:cytoplasm"/>
    <property type="evidence" value="ECO:0007669"/>
    <property type="project" value="InterPro"/>
</dbReference>
<dbReference type="NCBIfam" id="TIGR00552">
    <property type="entry name" value="nadE"/>
    <property type="match status" value="1"/>
</dbReference>
<dbReference type="InterPro" id="IPR022310">
    <property type="entry name" value="NAD/GMP_synthase"/>
</dbReference>
<feature type="binding site" evidence="7">
    <location>
        <position position="452"/>
    </location>
    <ligand>
        <name>deamido-NAD(+)</name>
        <dbReference type="ChEBI" id="CHEBI:58437"/>
        <note>ligand shared between two neighboring subunits</note>
    </ligand>
</feature>
<dbReference type="PANTHER" id="PTHR23090">
    <property type="entry name" value="NH 3 /GLUTAMINE-DEPENDENT NAD + SYNTHETASE"/>
    <property type="match status" value="1"/>
</dbReference>
<evidence type="ECO:0000256" key="6">
    <source>
        <dbReference type="ARBA" id="ARBA00023027"/>
    </source>
</evidence>
<dbReference type="UniPathway" id="UPA00253">
    <property type="reaction ID" value="UER00334"/>
</dbReference>
<evidence type="ECO:0000313" key="13">
    <source>
        <dbReference type="Proteomes" id="UP000222056"/>
    </source>
</evidence>
<dbReference type="STRING" id="29539.SAMN02745716_1658"/>
<comment type="function">
    <text evidence="7">Catalyzes the ATP-dependent amidation of deamido-NAD to form NAD. Uses L-glutamine as a nitrogen source.</text>
</comment>
<comment type="similarity">
    <text evidence="9">Belongs to the NAD synthetase family.</text>
</comment>
<feature type="binding site" evidence="7">
    <location>
        <position position="185"/>
    </location>
    <ligand>
        <name>L-glutamine</name>
        <dbReference type="ChEBI" id="CHEBI:58359"/>
    </ligand>
</feature>
<dbReference type="CDD" id="cd00553">
    <property type="entry name" value="NAD_synthase"/>
    <property type="match status" value="1"/>
</dbReference>
<dbReference type="CDD" id="cd07570">
    <property type="entry name" value="GAT_Gln-NAD-synth"/>
    <property type="match status" value="1"/>
</dbReference>
<dbReference type="InterPro" id="IPR014445">
    <property type="entry name" value="Gln-dep_NAD_synthase"/>
</dbReference>
<dbReference type="GO" id="GO:0009435">
    <property type="term" value="P:NAD+ biosynthetic process"/>
    <property type="evidence" value="ECO:0007669"/>
    <property type="project" value="UniProtKB-UniRule"/>
</dbReference>
<dbReference type="NCBIfam" id="NF010588">
    <property type="entry name" value="PRK13981.1"/>
    <property type="match status" value="1"/>
</dbReference>
<dbReference type="Gene3D" id="3.40.50.620">
    <property type="entry name" value="HUPs"/>
    <property type="match status" value="1"/>
</dbReference>
<dbReference type="GO" id="GO:0003952">
    <property type="term" value="F:NAD+ synthase (glutamine-hydrolyzing) activity"/>
    <property type="evidence" value="ECO:0007669"/>
    <property type="project" value="UniProtKB-UniRule"/>
</dbReference>
<dbReference type="SUPFAM" id="SSF52402">
    <property type="entry name" value="Adenine nucleotide alpha hydrolases-like"/>
    <property type="match status" value="1"/>
</dbReference>
<dbReference type="PANTHER" id="PTHR23090:SF9">
    <property type="entry name" value="GLUTAMINE-DEPENDENT NAD(+) SYNTHETASE"/>
    <property type="match status" value="1"/>
</dbReference>
<evidence type="ECO:0000256" key="1">
    <source>
        <dbReference type="ARBA" id="ARBA00005188"/>
    </source>
</evidence>
<comment type="similarity">
    <text evidence="2 7 8">In the C-terminal section; belongs to the NAD synthetase family.</text>
</comment>
<dbReference type="InterPro" id="IPR036526">
    <property type="entry name" value="C-N_Hydrolase_sf"/>
</dbReference>
<feature type="region of interest" description="Disordered" evidence="10">
    <location>
        <begin position="287"/>
        <end position="336"/>
    </location>
</feature>
<protein>
    <recommendedName>
        <fullName evidence="7 8">Glutamine-dependent NAD(+) synthetase</fullName>
        <ecNumber evidence="7 8">6.3.5.1</ecNumber>
    </recommendedName>
    <alternativeName>
        <fullName evidence="7 8">NAD(+) synthase [glutamine-hydrolyzing]</fullName>
    </alternativeName>
</protein>
<evidence type="ECO:0000256" key="4">
    <source>
        <dbReference type="ARBA" id="ARBA00022741"/>
    </source>
</evidence>
<reference evidence="13" key="1">
    <citation type="submission" date="2016-10" db="EMBL/GenBank/DDBJ databases">
        <authorList>
            <person name="Varghese N."/>
            <person name="Submissions S."/>
        </authorList>
    </citation>
    <scope>NUCLEOTIDE SEQUENCE [LARGE SCALE GENOMIC DNA]</scope>
    <source>
        <strain evidence="13">ATCC 35263</strain>
    </source>
</reference>
<evidence type="ECO:0000256" key="2">
    <source>
        <dbReference type="ARBA" id="ARBA00007145"/>
    </source>
</evidence>
<keyword evidence="3 7" id="KW-0436">Ligase</keyword>
<dbReference type="FunFam" id="3.40.50.620:FF:000106">
    <property type="entry name" value="Glutamine-dependent NAD(+) synthetase"/>
    <property type="match status" value="1"/>
</dbReference>
<dbReference type="InterPro" id="IPR014729">
    <property type="entry name" value="Rossmann-like_a/b/a_fold"/>
</dbReference>
<comment type="catalytic activity">
    <reaction evidence="7 8">
        <text>deamido-NAD(+) + L-glutamine + ATP + H2O = L-glutamate + AMP + diphosphate + NAD(+) + H(+)</text>
        <dbReference type="Rhea" id="RHEA:24384"/>
        <dbReference type="ChEBI" id="CHEBI:15377"/>
        <dbReference type="ChEBI" id="CHEBI:15378"/>
        <dbReference type="ChEBI" id="CHEBI:29985"/>
        <dbReference type="ChEBI" id="CHEBI:30616"/>
        <dbReference type="ChEBI" id="CHEBI:33019"/>
        <dbReference type="ChEBI" id="CHEBI:57540"/>
        <dbReference type="ChEBI" id="CHEBI:58359"/>
        <dbReference type="ChEBI" id="CHEBI:58437"/>
        <dbReference type="ChEBI" id="CHEBI:456215"/>
        <dbReference type="EC" id="6.3.5.1"/>
    </reaction>
</comment>
<feature type="binding site" evidence="7">
    <location>
        <position position="481"/>
    </location>
    <ligand>
        <name>deamido-NAD(+)</name>
        <dbReference type="ChEBI" id="CHEBI:58437"/>
        <note>ligand shared between two neighboring subunits</note>
    </ligand>
</feature>
<dbReference type="AlphaFoldDB" id="A0A1H6FW45"/>
<dbReference type="PROSITE" id="PS50263">
    <property type="entry name" value="CN_HYDROLASE"/>
    <property type="match status" value="1"/>
</dbReference>
<dbReference type="GO" id="GO:0005524">
    <property type="term" value="F:ATP binding"/>
    <property type="evidence" value="ECO:0007669"/>
    <property type="project" value="UniProtKB-UniRule"/>
</dbReference>
<dbReference type="GO" id="GO:0004359">
    <property type="term" value="F:glutaminase activity"/>
    <property type="evidence" value="ECO:0007669"/>
    <property type="project" value="InterPro"/>
</dbReference>
<feature type="binding site" evidence="7">
    <location>
        <position position="128"/>
    </location>
    <ligand>
        <name>L-glutamine</name>
        <dbReference type="ChEBI" id="CHEBI:58359"/>
    </ligand>
</feature>
<comment type="pathway">
    <text evidence="1 7 8">Cofactor biosynthesis; NAD(+) biosynthesis; NAD(+) from deamido-NAD(+) (L-Gln route): step 1/1.</text>
</comment>
<evidence type="ECO:0000256" key="9">
    <source>
        <dbReference type="RuleBase" id="RU003811"/>
    </source>
</evidence>
<keyword evidence="13" id="KW-1185">Reference proteome</keyword>
<dbReference type="PIRSF" id="PIRSF006630">
    <property type="entry name" value="NADS_GAT"/>
    <property type="match status" value="1"/>
</dbReference>
<feature type="active site" description="Proton acceptor; for glutaminase activity" evidence="7">
    <location>
        <position position="55"/>
    </location>
</feature>
<dbReference type="GO" id="GO:0008795">
    <property type="term" value="F:NAD+ synthase activity"/>
    <property type="evidence" value="ECO:0007669"/>
    <property type="project" value="UniProtKB-UniRule"/>
</dbReference>
<feature type="region of interest" description="Disordered" evidence="10">
    <location>
        <begin position="618"/>
        <end position="647"/>
    </location>
</feature>
<feature type="binding site" evidence="7">
    <location>
        <begin position="369"/>
        <end position="376"/>
    </location>
    <ligand>
        <name>ATP</name>
        <dbReference type="ChEBI" id="CHEBI:30616"/>
    </ligand>
</feature>
<feature type="compositionally biased region" description="Low complexity" evidence="10">
    <location>
        <begin position="293"/>
        <end position="305"/>
    </location>
</feature>
<feature type="region of interest" description="Disordered" evidence="10">
    <location>
        <begin position="528"/>
        <end position="551"/>
    </location>
</feature>